<evidence type="ECO:0000313" key="1">
    <source>
        <dbReference type="EMBL" id="KAE9337013.1"/>
    </source>
</evidence>
<name>A0A6G0RNF9_9STRA</name>
<protein>
    <submittedName>
        <fullName evidence="1">Uncharacterized protein</fullName>
    </submittedName>
</protein>
<dbReference type="AlphaFoldDB" id="A0A6G0RNF9"/>
<dbReference type="EMBL" id="QXFY01000727">
    <property type="protein sequence ID" value="KAE9337013.1"/>
    <property type="molecule type" value="Genomic_DNA"/>
</dbReference>
<evidence type="ECO:0000313" key="2">
    <source>
        <dbReference type="Proteomes" id="UP000486351"/>
    </source>
</evidence>
<sequence>MHAPHELNAEKIRLAIEAPLRVADMELASFLLPPSGRLVDFAYMVDLN</sequence>
<organism evidence="1 2">
    <name type="scientific">Phytophthora fragariae</name>
    <dbReference type="NCBI Taxonomy" id="53985"/>
    <lineage>
        <taxon>Eukaryota</taxon>
        <taxon>Sar</taxon>
        <taxon>Stramenopiles</taxon>
        <taxon>Oomycota</taxon>
        <taxon>Peronosporomycetes</taxon>
        <taxon>Peronosporales</taxon>
        <taxon>Peronosporaceae</taxon>
        <taxon>Phytophthora</taxon>
    </lineage>
</organism>
<comment type="caution">
    <text evidence="1">The sequence shown here is derived from an EMBL/GenBank/DDBJ whole genome shotgun (WGS) entry which is preliminary data.</text>
</comment>
<accession>A0A6G0RNF9</accession>
<reference evidence="1 2" key="1">
    <citation type="submission" date="2018-09" db="EMBL/GenBank/DDBJ databases">
        <title>Genomic investigation of the strawberry pathogen Phytophthora fragariae indicates pathogenicity is determined by transcriptional variation in three key races.</title>
        <authorList>
            <person name="Adams T.M."/>
            <person name="Armitage A.D."/>
            <person name="Sobczyk M.K."/>
            <person name="Bates H.J."/>
            <person name="Dunwell J.M."/>
            <person name="Nellist C.F."/>
            <person name="Harrison R.J."/>
        </authorList>
    </citation>
    <scope>NUCLEOTIDE SEQUENCE [LARGE SCALE GENOMIC DNA]</scope>
    <source>
        <strain evidence="1 2">NOV-77</strain>
    </source>
</reference>
<gene>
    <name evidence="1" type="ORF">PF008_g12749</name>
</gene>
<dbReference type="Proteomes" id="UP000486351">
    <property type="component" value="Unassembled WGS sequence"/>
</dbReference>
<proteinExistence type="predicted"/>